<protein>
    <submittedName>
        <fullName evidence="3">YciI family protein</fullName>
    </submittedName>
</protein>
<keyword evidence="4" id="KW-1185">Reference proteome</keyword>
<proteinExistence type="inferred from homology"/>
<dbReference type="EMBL" id="JAVREJ010000017">
    <property type="protein sequence ID" value="MDT0352233.1"/>
    <property type="molecule type" value="Genomic_DNA"/>
</dbReference>
<dbReference type="SUPFAM" id="SSF54909">
    <property type="entry name" value="Dimeric alpha+beta barrel"/>
    <property type="match status" value="1"/>
</dbReference>
<dbReference type="RefSeq" id="WP_311558741.1">
    <property type="nucleotide sequence ID" value="NZ_JAVREJ010000017.1"/>
</dbReference>
<accession>A0ABU2NE41</accession>
<name>A0ABU2NE41_9PSEU</name>
<evidence type="ECO:0000256" key="1">
    <source>
        <dbReference type="ARBA" id="ARBA00007689"/>
    </source>
</evidence>
<dbReference type="Pfam" id="PF03795">
    <property type="entry name" value="YCII"/>
    <property type="match status" value="1"/>
</dbReference>
<dbReference type="Proteomes" id="UP001183202">
    <property type="component" value="Unassembled WGS sequence"/>
</dbReference>
<evidence type="ECO:0000259" key="2">
    <source>
        <dbReference type="Pfam" id="PF03795"/>
    </source>
</evidence>
<dbReference type="Gene3D" id="3.30.70.1060">
    <property type="entry name" value="Dimeric alpha+beta barrel"/>
    <property type="match status" value="1"/>
</dbReference>
<sequence length="96" mass="10884">MKYVLFYDLAENAEGLAMEHFPAHRARIDEFHRRGVLLLVGTFADDPVGAMAVFATREAVDEFMADDPFLRHGVVGRHRIREWDEILQPATSGKSV</sequence>
<reference evidence="4" key="1">
    <citation type="submission" date="2023-07" db="EMBL/GenBank/DDBJ databases">
        <title>30 novel species of actinomycetes from the DSMZ collection.</title>
        <authorList>
            <person name="Nouioui I."/>
        </authorList>
    </citation>
    <scope>NUCLEOTIDE SEQUENCE [LARGE SCALE GENOMIC DNA]</scope>
    <source>
        <strain evidence="4">DSM 45834</strain>
    </source>
</reference>
<organism evidence="3 4">
    <name type="scientific">Pseudonocardia charpentierae</name>
    <dbReference type="NCBI Taxonomy" id="3075545"/>
    <lineage>
        <taxon>Bacteria</taxon>
        <taxon>Bacillati</taxon>
        <taxon>Actinomycetota</taxon>
        <taxon>Actinomycetes</taxon>
        <taxon>Pseudonocardiales</taxon>
        <taxon>Pseudonocardiaceae</taxon>
        <taxon>Pseudonocardia</taxon>
    </lineage>
</organism>
<evidence type="ECO:0000313" key="3">
    <source>
        <dbReference type="EMBL" id="MDT0352233.1"/>
    </source>
</evidence>
<dbReference type="InterPro" id="IPR011008">
    <property type="entry name" value="Dimeric_a/b-barrel"/>
</dbReference>
<comment type="caution">
    <text evidence="3">The sequence shown here is derived from an EMBL/GenBank/DDBJ whole genome shotgun (WGS) entry which is preliminary data.</text>
</comment>
<evidence type="ECO:0000313" key="4">
    <source>
        <dbReference type="Proteomes" id="UP001183202"/>
    </source>
</evidence>
<feature type="domain" description="YCII-related" evidence="2">
    <location>
        <begin position="1"/>
        <end position="83"/>
    </location>
</feature>
<comment type="similarity">
    <text evidence="1">Belongs to the YciI family.</text>
</comment>
<dbReference type="InterPro" id="IPR005545">
    <property type="entry name" value="YCII"/>
</dbReference>
<gene>
    <name evidence="3" type="ORF">RM445_22135</name>
</gene>